<evidence type="ECO:0000313" key="2">
    <source>
        <dbReference type="Proteomes" id="UP000029453"/>
    </source>
</evidence>
<name>M9M151_PAEPP</name>
<dbReference type="EMBL" id="BALG01000007">
    <property type="protein sequence ID" value="GAC40793.1"/>
    <property type="molecule type" value="Genomic_DNA"/>
</dbReference>
<proteinExistence type="predicted"/>
<dbReference type="AlphaFoldDB" id="M9M151"/>
<organism evidence="1 2">
    <name type="scientific">Paenibacillus popilliae ATCC 14706</name>
    <dbReference type="NCBI Taxonomy" id="1212764"/>
    <lineage>
        <taxon>Bacteria</taxon>
        <taxon>Bacillati</taxon>
        <taxon>Bacillota</taxon>
        <taxon>Bacilli</taxon>
        <taxon>Bacillales</taxon>
        <taxon>Paenibacillaceae</taxon>
        <taxon>Paenibacillus</taxon>
    </lineage>
</organism>
<sequence>MKVRCIANTGDKLSKKTQELGDTNETEYSIKIDEMYIVCGQHLYRGVLSYLILGTYENLPSWYPAELFEVTDPLLPLEWYYQCYGDENGISAVWGYKELVTIDSHYDDLIEREDEAIRIFLKRKKEMDEFSE</sequence>
<dbReference type="OrthoDB" id="6454134at2"/>
<reference evidence="1 2" key="1">
    <citation type="submission" date="2012-10" db="EMBL/GenBank/DDBJ databases">
        <title>Draft Genome Sequence of Paenibacillus popilliae ATCC 14706T.</title>
        <authorList>
            <person name="Iiyama K."/>
            <person name="Mori K."/>
            <person name="Mon H."/>
            <person name="Chieda Y."/>
            <person name="Lee J.M."/>
            <person name="Kusakabe T."/>
            <person name="Tashiro K."/>
            <person name="Asano S."/>
            <person name="Yasunaga-Aoki C."/>
            <person name="Shimizu S."/>
        </authorList>
    </citation>
    <scope>NUCLEOTIDE SEQUENCE [LARGE SCALE GENOMIC DNA]</scope>
    <source>
        <strain evidence="1 2">ATCC 14706</strain>
    </source>
</reference>
<evidence type="ECO:0000313" key="1">
    <source>
        <dbReference type="EMBL" id="GAC40793.1"/>
    </source>
</evidence>
<dbReference type="Proteomes" id="UP000029453">
    <property type="component" value="Unassembled WGS sequence"/>
</dbReference>
<protein>
    <submittedName>
        <fullName evidence="1">Phosphoribosylaminoimidazole synthetase</fullName>
    </submittedName>
</protein>
<comment type="caution">
    <text evidence="1">The sequence shown here is derived from an EMBL/GenBank/DDBJ whole genome shotgun (WGS) entry which is preliminary data.</text>
</comment>
<accession>M9M151</accession>
<gene>
    <name evidence="1" type="ORF">PPOP_0120</name>
</gene>
<keyword evidence="2" id="KW-1185">Reference proteome</keyword>
<dbReference type="RefSeq" id="WP_006284015.1">
    <property type="nucleotide sequence ID" value="NZ_BALG01000007.1"/>
</dbReference>